<protein>
    <submittedName>
        <fullName evidence="1">Uncharacterized protein</fullName>
    </submittedName>
</protein>
<organism evidence="1 2">
    <name type="scientific">Hibiscus sabdariffa</name>
    <name type="common">roselle</name>
    <dbReference type="NCBI Taxonomy" id="183260"/>
    <lineage>
        <taxon>Eukaryota</taxon>
        <taxon>Viridiplantae</taxon>
        <taxon>Streptophyta</taxon>
        <taxon>Embryophyta</taxon>
        <taxon>Tracheophyta</taxon>
        <taxon>Spermatophyta</taxon>
        <taxon>Magnoliopsida</taxon>
        <taxon>eudicotyledons</taxon>
        <taxon>Gunneridae</taxon>
        <taxon>Pentapetalae</taxon>
        <taxon>rosids</taxon>
        <taxon>malvids</taxon>
        <taxon>Malvales</taxon>
        <taxon>Malvaceae</taxon>
        <taxon>Malvoideae</taxon>
        <taxon>Hibiscus</taxon>
    </lineage>
</organism>
<gene>
    <name evidence="1" type="ORF">V6N11_081641</name>
</gene>
<evidence type="ECO:0000313" key="1">
    <source>
        <dbReference type="EMBL" id="KAK8972526.1"/>
    </source>
</evidence>
<sequence length="96" mass="10239">MLENQSGGSTHQKSLLAATPTHTGASSIHTICFEKFFPKPASTCAVLLDFLGTCDARTEGKASAISGLAQMNVELFPLHDETLVIPEKLSLRPKIA</sequence>
<reference evidence="1 2" key="1">
    <citation type="journal article" date="2024" name="G3 (Bethesda)">
        <title>Genome assembly of Hibiscus sabdariffa L. provides insights into metabolisms of medicinal natural products.</title>
        <authorList>
            <person name="Kim T."/>
        </authorList>
    </citation>
    <scope>NUCLEOTIDE SEQUENCE [LARGE SCALE GENOMIC DNA]</scope>
    <source>
        <strain evidence="1">TK-2024</strain>
        <tissue evidence="1">Old leaves</tissue>
    </source>
</reference>
<keyword evidence="2" id="KW-1185">Reference proteome</keyword>
<dbReference type="Proteomes" id="UP001396334">
    <property type="component" value="Unassembled WGS sequence"/>
</dbReference>
<evidence type="ECO:0000313" key="2">
    <source>
        <dbReference type="Proteomes" id="UP001396334"/>
    </source>
</evidence>
<name>A0ABR2N8X9_9ROSI</name>
<dbReference type="EMBL" id="JBBPBN010000210">
    <property type="protein sequence ID" value="KAK8972526.1"/>
    <property type="molecule type" value="Genomic_DNA"/>
</dbReference>
<accession>A0ABR2N8X9</accession>
<proteinExistence type="predicted"/>
<comment type="caution">
    <text evidence="1">The sequence shown here is derived from an EMBL/GenBank/DDBJ whole genome shotgun (WGS) entry which is preliminary data.</text>
</comment>